<dbReference type="PANTHER" id="PTHR47078">
    <property type="entry name" value="CYTOSKELETON-ASSOCIATED PROTEIN 2-LIKE"/>
    <property type="match status" value="1"/>
</dbReference>
<protein>
    <submittedName>
        <fullName evidence="2">Uncharacterized protein</fullName>
    </submittedName>
</protein>
<keyword evidence="3" id="KW-1185">Reference proteome</keyword>
<gene>
    <name evidence="2" type="ORF">RIMI_LOCUS9199735</name>
</gene>
<evidence type="ECO:0000256" key="1">
    <source>
        <dbReference type="SAM" id="MobiDB-lite"/>
    </source>
</evidence>
<proteinExistence type="predicted"/>
<dbReference type="PANTHER" id="PTHR47078:SF1">
    <property type="entry name" value="CYTOSKELETON-ASSOCIATED PROTEIN 2-LIKE"/>
    <property type="match status" value="1"/>
</dbReference>
<dbReference type="Proteomes" id="UP001176940">
    <property type="component" value="Unassembled WGS sequence"/>
</dbReference>
<feature type="compositionally biased region" description="Polar residues" evidence="1">
    <location>
        <begin position="146"/>
        <end position="157"/>
    </location>
</feature>
<reference evidence="2" key="1">
    <citation type="submission" date="2023-07" db="EMBL/GenBank/DDBJ databases">
        <authorList>
            <person name="Stuckert A."/>
        </authorList>
    </citation>
    <scope>NUCLEOTIDE SEQUENCE</scope>
</reference>
<feature type="compositionally biased region" description="Polar residues" evidence="1">
    <location>
        <begin position="97"/>
        <end position="107"/>
    </location>
</feature>
<dbReference type="EMBL" id="CAUEEQ010018857">
    <property type="protein sequence ID" value="CAJ0941295.1"/>
    <property type="molecule type" value="Genomic_DNA"/>
</dbReference>
<name>A0ABN9LH77_9NEOB</name>
<comment type="caution">
    <text evidence="2">The sequence shown here is derived from an EMBL/GenBank/DDBJ whole genome shotgun (WGS) entry which is preliminary data.</text>
</comment>
<organism evidence="2 3">
    <name type="scientific">Ranitomeya imitator</name>
    <name type="common">mimic poison frog</name>
    <dbReference type="NCBI Taxonomy" id="111125"/>
    <lineage>
        <taxon>Eukaryota</taxon>
        <taxon>Metazoa</taxon>
        <taxon>Chordata</taxon>
        <taxon>Craniata</taxon>
        <taxon>Vertebrata</taxon>
        <taxon>Euteleostomi</taxon>
        <taxon>Amphibia</taxon>
        <taxon>Batrachia</taxon>
        <taxon>Anura</taxon>
        <taxon>Neobatrachia</taxon>
        <taxon>Hyloidea</taxon>
        <taxon>Dendrobatidae</taxon>
        <taxon>Dendrobatinae</taxon>
        <taxon>Ranitomeya</taxon>
    </lineage>
</organism>
<evidence type="ECO:0000313" key="3">
    <source>
        <dbReference type="Proteomes" id="UP001176940"/>
    </source>
</evidence>
<feature type="region of interest" description="Disordered" evidence="1">
    <location>
        <begin position="97"/>
        <end position="203"/>
    </location>
</feature>
<dbReference type="InterPro" id="IPR052855">
    <property type="entry name" value="CKAP2-like"/>
</dbReference>
<feature type="compositionally biased region" description="Basic residues" evidence="1">
    <location>
        <begin position="194"/>
        <end position="203"/>
    </location>
</feature>
<feature type="region of interest" description="Disordered" evidence="1">
    <location>
        <begin position="1"/>
        <end position="25"/>
    </location>
</feature>
<accession>A0ABN9LH77</accession>
<sequence>MRPPILQDGSAQGEDGRTDTGGRNAEADWLLSLNYGGCEESEFSATETKKIRNIMEAMKKLAAQEELRLKLLEYLAAKGKLKPPNNKPYLKDCINLQTTRPLESSKQIGEKSAPKKRSHFALESNKNKPLNAGSHPYRLGTGKIPTEQSSNRSVNKASSRKPLPPKTNVPRETLTSGTRQPRRYTRHPSPPPTLRRKKALRSH</sequence>
<evidence type="ECO:0000313" key="2">
    <source>
        <dbReference type="EMBL" id="CAJ0941295.1"/>
    </source>
</evidence>